<dbReference type="Pfam" id="PF08759">
    <property type="entry name" value="GT-D"/>
    <property type="match status" value="1"/>
</dbReference>
<evidence type="ECO:0000313" key="2">
    <source>
        <dbReference type="EMBL" id="MBW7570549.1"/>
    </source>
</evidence>
<accession>A0ABS7DGY3</accession>
<gene>
    <name evidence="2" type="ORF">J5V48_06555</name>
</gene>
<protein>
    <submittedName>
        <fullName evidence="2">DUF1792 domain-containing protein</fullName>
    </submittedName>
</protein>
<dbReference type="InterPro" id="IPR014869">
    <property type="entry name" value="GT-D"/>
</dbReference>
<name>A0ABS7DGY3_9GAMM</name>
<dbReference type="Proteomes" id="UP000731465">
    <property type="component" value="Unassembled WGS sequence"/>
</dbReference>
<dbReference type="EMBL" id="JAGFNY010000021">
    <property type="protein sequence ID" value="MBW7570549.1"/>
    <property type="molecule type" value="Genomic_DNA"/>
</dbReference>
<comment type="caution">
    <text evidence="2">The sequence shown here is derived from an EMBL/GenBank/DDBJ whole genome shotgun (WGS) entry which is preliminary data.</text>
</comment>
<sequence length="299" mass="35403">MSLKKFFSNLNLLRKIELKRLNNIESRNKVLLDNMYIDIIDQLMYELPKGNVKRPLIKDYNQTVDTLISSDKSIARFGDGEIKIISGESIEFQEYDAYLATRLKSILENKNDRVMVGINYDYYYPDIQLLLPTVACFYRINSPKLRKNMNPYLNWNSQYYSAAFTQLYMFYQNMDFDTYFEKLRQIWNKKDVLIVACKELVNTIKYNIFDNANKTDYFFAPNKNAFSKYDEIYKGIKNYSNKTLVILMLGPTAKVLADDLSKDGYRALDLGHLMKDYDWYKKGMNRDFEGINNYMSMDK</sequence>
<proteinExistence type="predicted"/>
<evidence type="ECO:0000313" key="3">
    <source>
        <dbReference type="Proteomes" id="UP000731465"/>
    </source>
</evidence>
<dbReference type="RefSeq" id="WP_219937773.1">
    <property type="nucleotide sequence ID" value="NZ_JAGFNY010000021.1"/>
</dbReference>
<feature type="domain" description="Glycosyltransferase GT-D fold" evidence="1">
    <location>
        <begin position="74"/>
        <end position="286"/>
    </location>
</feature>
<reference evidence="2 3" key="1">
    <citation type="submission" date="2021-03" db="EMBL/GenBank/DDBJ databases">
        <title>Succinivibrio sp. nov. isolated from feces of cow.</title>
        <authorList>
            <person name="Choi J.-Y."/>
        </authorList>
    </citation>
    <scope>NUCLEOTIDE SEQUENCE [LARGE SCALE GENOMIC DNA]</scope>
    <source>
        <strain evidence="2 3">AGMB01872</strain>
    </source>
</reference>
<evidence type="ECO:0000259" key="1">
    <source>
        <dbReference type="Pfam" id="PF08759"/>
    </source>
</evidence>
<organism evidence="2 3">
    <name type="scientific">Succinivibrio faecicola</name>
    <dbReference type="NCBI Taxonomy" id="2820300"/>
    <lineage>
        <taxon>Bacteria</taxon>
        <taxon>Pseudomonadati</taxon>
        <taxon>Pseudomonadota</taxon>
        <taxon>Gammaproteobacteria</taxon>
        <taxon>Aeromonadales</taxon>
        <taxon>Succinivibrionaceae</taxon>
        <taxon>Succinivibrio</taxon>
    </lineage>
</organism>
<keyword evidence="3" id="KW-1185">Reference proteome</keyword>